<dbReference type="PROSITE" id="PS50012">
    <property type="entry name" value="RCC1_3"/>
    <property type="match status" value="2"/>
</dbReference>
<dbReference type="GeneID" id="17276960"/>
<reference evidence="5" key="2">
    <citation type="submission" date="2024-10" db="UniProtKB">
        <authorList>
            <consortium name="EnsemblProtists"/>
        </authorList>
    </citation>
    <scope>IDENTIFICATION</scope>
</reference>
<evidence type="ECO:0000256" key="1">
    <source>
        <dbReference type="ARBA" id="ARBA00022737"/>
    </source>
</evidence>
<feature type="compositionally biased region" description="Polar residues" evidence="3">
    <location>
        <begin position="14"/>
        <end position="24"/>
    </location>
</feature>
<dbReference type="Pfam" id="PF00646">
    <property type="entry name" value="F-box"/>
    <property type="match status" value="1"/>
</dbReference>
<dbReference type="SUPFAM" id="SSF50985">
    <property type="entry name" value="RCC1/BLIP-II"/>
    <property type="match status" value="1"/>
</dbReference>
<dbReference type="PANTHER" id="PTHR22872:SF2">
    <property type="entry name" value="INHIBITOR OF BRUTON TYROSINE KINASE"/>
    <property type="match status" value="1"/>
</dbReference>
<name>A0A0D3K7H0_EMIH1</name>
<feature type="repeat" description="RCC1" evidence="2">
    <location>
        <begin position="180"/>
        <end position="231"/>
    </location>
</feature>
<feature type="domain" description="F-box" evidence="4">
    <location>
        <begin position="35"/>
        <end position="69"/>
    </location>
</feature>
<evidence type="ECO:0000313" key="5">
    <source>
        <dbReference type="EnsemblProtists" id="EOD31705"/>
    </source>
</evidence>
<sequence length="416" mass="44230">MLATRTAKGYPLESQRTATSRDMTTTPLVTGDMTLLSLPNDLLARLLASLPHSEDLARCSCVSTTFAQLTLMALRDRAGGAAGNFGIQALLWEERRQRFGRHRCAVAAAWYHCVFVSNGQLRVSGQQSLGGPEDEEPPYCILGQGSEAKFGLPRQIDLGAVSIRCVAAAHSHTLAVSANGEVYAWGEPSHGRLGMGEVDGDWVIEPRKVEALSNVALVSACEGTSLALTNDGVLYSWGDAGFGQLGLSEQAVQQAPGYVDADPFRFVSVPQRVSALDEHRIVGAAMAPCTAAAWTTSGACFVWGLPENRELPGISASAGVQHLPAPIKGLPPGVSDLQRPDAVTPFLAKIDLPGICAISSCPPSGEILLSETGDAYFVRYWPGYGSESAPSLPFLDARLDLYVGLGEIICPYAKFR</sequence>
<evidence type="ECO:0000256" key="2">
    <source>
        <dbReference type="PROSITE-ProRule" id="PRU00235"/>
    </source>
</evidence>
<dbReference type="InterPro" id="IPR001810">
    <property type="entry name" value="F-box_dom"/>
</dbReference>
<dbReference type="EnsemblProtists" id="EOD31705">
    <property type="protein sequence ID" value="EOD31705"/>
    <property type="gene ID" value="EMIHUDRAFT_231499"/>
</dbReference>
<dbReference type="InterPro" id="IPR009091">
    <property type="entry name" value="RCC1/BLIP-II"/>
</dbReference>
<dbReference type="Pfam" id="PF00415">
    <property type="entry name" value="RCC1"/>
    <property type="match status" value="2"/>
</dbReference>
<dbReference type="STRING" id="2903.R1EYL3"/>
<keyword evidence="6" id="KW-1185">Reference proteome</keyword>
<protein>
    <recommendedName>
        <fullName evidence="4">F-box domain-containing protein</fullName>
    </recommendedName>
</protein>
<dbReference type="Gene3D" id="2.130.10.30">
    <property type="entry name" value="Regulator of chromosome condensation 1/beta-lactamase-inhibitor protein II"/>
    <property type="match status" value="1"/>
</dbReference>
<reference evidence="6" key="1">
    <citation type="journal article" date="2013" name="Nature">
        <title>Pan genome of the phytoplankton Emiliania underpins its global distribution.</title>
        <authorList>
            <person name="Read B.A."/>
            <person name="Kegel J."/>
            <person name="Klute M.J."/>
            <person name="Kuo A."/>
            <person name="Lefebvre S.C."/>
            <person name="Maumus F."/>
            <person name="Mayer C."/>
            <person name="Miller J."/>
            <person name="Monier A."/>
            <person name="Salamov A."/>
            <person name="Young J."/>
            <person name="Aguilar M."/>
            <person name="Claverie J.M."/>
            <person name="Frickenhaus S."/>
            <person name="Gonzalez K."/>
            <person name="Herman E.K."/>
            <person name="Lin Y.C."/>
            <person name="Napier J."/>
            <person name="Ogata H."/>
            <person name="Sarno A.F."/>
            <person name="Shmutz J."/>
            <person name="Schroeder D."/>
            <person name="de Vargas C."/>
            <person name="Verret F."/>
            <person name="von Dassow P."/>
            <person name="Valentin K."/>
            <person name="Van de Peer Y."/>
            <person name="Wheeler G."/>
            <person name="Dacks J.B."/>
            <person name="Delwiche C.F."/>
            <person name="Dyhrman S.T."/>
            <person name="Glockner G."/>
            <person name="John U."/>
            <person name="Richards T."/>
            <person name="Worden A.Z."/>
            <person name="Zhang X."/>
            <person name="Grigoriev I.V."/>
            <person name="Allen A.E."/>
            <person name="Bidle K."/>
            <person name="Borodovsky M."/>
            <person name="Bowler C."/>
            <person name="Brownlee C."/>
            <person name="Cock J.M."/>
            <person name="Elias M."/>
            <person name="Gladyshev V.N."/>
            <person name="Groth M."/>
            <person name="Guda C."/>
            <person name="Hadaegh A."/>
            <person name="Iglesias-Rodriguez M.D."/>
            <person name="Jenkins J."/>
            <person name="Jones B.M."/>
            <person name="Lawson T."/>
            <person name="Leese F."/>
            <person name="Lindquist E."/>
            <person name="Lobanov A."/>
            <person name="Lomsadze A."/>
            <person name="Malik S.B."/>
            <person name="Marsh M.E."/>
            <person name="Mackinder L."/>
            <person name="Mock T."/>
            <person name="Mueller-Roeber B."/>
            <person name="Pagarete A."/>
            <person name="Parker M."/>
            <person name="Probert I."/>
            <person name="Quesneville H."/>
            <person name="Raines C."/>
            <person name="Rensing S.A."/>
            <person name="Riano-Pachon D.M."/>
            <person name="Richier S."/>
            <person name="Rokitta S."/>
            <person name="Shiraiwa Y."/>
            <person name="Soanes D.M."/>
            <person name="van der Giezen M."/>
            <person name="Wahlund T.M."/>
            <person name="Williams B."/>
            <person name="Wilson W."/>
            <person name="Wolfe G."/>
            <person name="Wurch L.L."/>
        </authorList>
    </citation>
    <scope>NUCLEOTIDE SEQUENCE</scope>
</reference>
<evidence type="ECO:0000313" key="6">
    <source>
        <dbReference type="Proteomes" id="UP000013827"/>
    </source>
</evidence>
<dbReference type="PANTHER" id="PTHR22872">
    <property type="entry name" value="BTK-BINDING PROTEIN-RELATED"/>
    <property type="match status" value="1"/>
</dbReference>
<dbReference type="RefSeq" id="XP_005784134.1">
    <property type="nucleotide sequence ID" value="XM_005784077.1"/>
</dbReference>
<evidence type="ECO:0000256" key="3">
    <source>
        <dbReference type="SAM" id="MobiDB-lite"/>
    </source>
</evidence>
<dbReference type="eggNOG" id="KOG1426">
    <property type="taxonomic scope" value="Eukaryota"/>
</dbReference>
<keyword evidence="1" id="KW-0677">Repeat</keyword>
<dbReference type="Proteomes" id="UP000013827">
    <property type="component" value="Unassembled WGS sequence"/>
</dbReference>
<dbReference type="AlphaFoldDB" id="A0A0D3K7H0"/>
<proteinExistence type="predicted"/>
<dbReference type="HOGENOM" id="CLU_661293_0_0_1"/>
<dbReference type="PaxDb" id="2903-EOD31705"/>
<accession>A0A0D3K7H0</accession>
<feature type="region of interest" description="Disordered" evidence="3">
    <location>
        <begin position="1"/>
        <end position="24"/>
    </location>
</feature>
<dbReference type="CDD" id="cd09917">
    <property type="entry name" value="F-box_SF"/>
    <property type="match status" value="1"/>
</dbReference>
<dbReference type="KEGG" id="ehx:EMIHUDRAFT_231499"/>
<dbReference type="InterPro" id="IPR051625">
    <property type="entry name" value="Signaling_Regulatory_Domain"/>
</dbReference>
<organism evidence="5 6">
    <name type="scientific">Emiliania huxleyi (strain CCMP1516)</name>
    <dbReference type="NCBI Taxonomy" id="280463"/>
    <lineage>
        <taxon>Eukaryota</taxon>
        <taxon>Haptista</taxon>
        <taxon>Haptophyta</taxon>
        <taxon>Prymnesiophyceae</taxon>
        <taxon>Isochrysidales</taxon>
        <taxon>Noelaerhabdaceae</taxon>
        <taxon>Emiliania</taxon>
    </lineage>
</organism>
<dbReference type="InterPro" id="IPR000408">
    <property type="entry name" value="Reg_chr_condens"/>
</dbReference>
<feature type="repeat" description="RCC1" evidence="2">
    <location>
        <begin position="232"/>
        <end position="297"/>
    </location>
</feature>
<evidence type="ECO:0000259" key="4">
    <source>
        <dbReference type="Pfam" id="PF00646"/>
    </source>
</evidence>